<keyword evidence="8" id="KW-1185">Reference proteome</keyword>
<comment type="subcellular location">
    <subcellularLocation>
        <location evidence="1">Cell membrane</location>
        <topology evidence="1">Multi-pass membrane protein</topology>
    </subcellularLocation>
</comment>
<keyword evidence="2" id="KW-1003">Cell membrane</keyword>
<evidence type="ECO:0000256" key="1">
    <source>
        <dbReference type="ARBA" id="ARBA00004651"/>
    </source>
</evidence>
<name>A7ING3_XANP2</name>
<feature type="transmembrane region" description="Helical" evidence="6">
    <location>
        <begin position="117"/>
        <end position="143"/>
    </location>
</feature>
<reference evidence="7 8" key="1">
    <citation type="submission" date="2007-07" db="EMBL/GenBank/DDBJ databases">
        <title>Complete sequence of chromosome of Xanthobacter autotrophicus Py2.</title>
        <authorList>
            <consortium name="US DOE Joint Genome Institute"/>
            <person name="Copeland A."/>
            <person name="Lucas S."/>
            <person name="Lapidus A."/>
            <person name="Barry K."/>
            <person name="Glavina del Rio T."/>
            <person name="Hammon N."/>
            <person name="Israni S."/>
            <person name="Dalin E."/>
            <person name="Tice H."/>
            <person name="Pitluck S."/>
            <person name="Sims D."/>
            <person name="Brettin T."/>
            <person name="Bruce D."/>
            <person name="Detter J.C."/>
            <person name="Han C."/>
            <person name="Tapia R."/>
            <person name="Brainard J."/>
            <person name="Schmutz J."/>
            <person name="Larimer F."/>
            <person name="Land M."/>
            <person name="Hauser L."/>
            <person name="Kyrpides N."/>
            <person name="Kim E."/>
            <person name="Ensigns S.A."/>
            <person name="Richardson P."/>
        </authorList>
    </citation>
    <scope>NUCLEOTIDE SEQUENCE [LARGE SCALE GENOMIC DNA]</scope>
    <source>
        <strain evidence="8">ATCC BAA-1158 / Py2</strain>
    </source>
</reference>
<dbReference type="eggNOG" id="COG1380">
    <property type="taxonomic scope" value="Bacteria"/>
</dbReference>
<dbReference type="InterPro" id="IPR005538">
    <property type="entry name" value="LrgA/CidA"/>
</dbReference>
<dbReference type="PANTHER" id="PTHR33931:SF2">
    <property type="entry name" value="HOLIN-LIKE PROTEIN CIDA"/>
    <property type="match status" value="1"/>
</dbReference>
<evidence type="ECO:0000256" key="2">
    <source>
        <dbReference type="ARBA" id="ARBA00022475"/>
    </source>
</evidence>
<sequence>MSAPMSAPKPTSTTSQSFSRLPVLRNMLRSMRITLHRSMILQIAVLAGFWAVGEATVRLTHLPLPGGIVGMVVVLALLGTGHIRPAVVRRGAGWLLAEMLLFFVPAVMAILDHGELMGLVGLKIAAVILAGTVMVMGGTALAVDLCYRWRMRSATPEVGHAA</sequence>
<dbReference type="PANTHER" id="PTHR33931">
    <property type="entry name" value="HOLIN-LIKE PROTEIN CIDA-RELATED"/>
    <property type="match status" value="1"/>
</dbReference>
<dbReference type="HOGENOM" id="CLU_113736_3_1_5"/>
<feature type="transmembrane region" description="Helical" evidence="6">
    <location>
        <begin position="91"/>
        <end position="111"/>
    </location>
</feature>
<dbReference type="SUPFAM" id="SSF54427">
    <property type="entry name" value="NTF2-like"/>
    <property type="match status" value="1"/>
</dbReference>
<dbReference type="EMBL" id="CP000781">
    <property type="protein sequence ID" value="ABS69557.1"/>
    <property type="molecule type" value="Genomic_DNA"/>
</dbReference>
<feature type="transmembrane region" description="Helical" evidence="6">
    <location>
        <begin position="34"/>
        <end position="53"/>
    </location>
</feature>
<evidence type="ECO:0000256" key="4">
    <source>
        <dbReference type="ARBA" id="ARBA00022989"/>
    </source>
</evidence>
<evidence type="ECO:0000313" key="7">
    <source>
        <dbReference type="EMBL" id="ABS69557.1"/>
    </source>
</evidence>
<keyword evidence="5 6" id="KW-0472">Membrane</keyword>
<dbReference type="Pfam" id="PF03788">
    <property type="entry name" value="LrgA"/>
    <property type="match status" value="1"/>
</dbReference>
<evidence type="ECO:0000256" key="3">
    <source>
        <dbReference type="ARBA" id="ARBA00022692"/>
    </source>
</evidence>
<evidence type="ECO:0000313" key="8">
    <source>
        <dbReference type="Proteomes" id="UP000002417"/>
    </source>
</evidence>
<proteinExistence type="predicted"/>
<gene>
    <name evidence="7" type="ordered locus">Xaut_4336</name>
</gene>
<evidence type="ECO:0000256" key="6">
    <source>
        <dbReference type="SAM" id="Phobius"/>
    </source>
</evidence>
<dbReference type="InterPro" id="IPR032710">
    <property type="entry name" value="NTF2-like_dom_sf"/>
</dbReference>
<dbReference type="KEGG" id="xau:Xaut_4336"/>
<keyword evidence="4 6" id="KW-1133">Transmembrane helix</keyword>
<dbReference type="STRING" id="78245.Xaut_4336"/>
<feature type="transmembrane region" description="Helical" evidence="6">
    <location>
        <begin position="59"/>
        <end position="79"/>
    </location>
</feature>
<dbReference type="PhylomeDB" id="A7ING3"/>
<keyword evidence="3 6" id="KW-0812">Transmembrane</keyword>
<accession>A7ING3</accession>
<dbReference type="AlphaFoldDB" id="A7ING3"/>
<dbReference type="GO" id="GO:0005886">
    <property type="term" value="C:plasma membrane"/>
    <property type="evidence" value="ECO:0007669"/>
    <property type="project" value="UniProtKB-SubCell"/>
</dbReference>
<protein>
    <submittedName>
        <fullName evidence="7">LrgA family protein</fullName>
    </submittedName>
</protein>
<organism evidence="7 8">
    <name type="scientific">Xanthobacter autotrophicus (strain ATCC BAA-1158 / Py2)</name>
    <dbReference type="NCBI Taxonomy" id="78245"/>
    <lineage>
        <taxon>Bacteria</taxon>
        <taxon>Pseudomonadati</taxon>
        <taxon>Pseudomonadota</taxon>
        <taxon>Alphaproteobacteria</taxon>
        <taxon>Hyphomicrobiales</taxon>
        <taxon>Xanthobacteraceae</taxon>
        <taxon>Xanthobacter</taxon>
    </lineage>
</organism>
<evidence type="ECO:0000256" key="5">
    <source>
        <dbReference type="ARBA" id="ARBA00023136"/>
    </source>
</evidence>
<dbReference type="Proteomes" id="UP000002417">
    <property type="component" value="Chromosome"/>
</dbReference>